<dbReference type="AlphaFoldDB" id="X0YGX2"/>
<sequence>SLKPVRPLIFCDPENGWNEIITQDQIDCEGELAQRWEMVLLKEIFWGELMLDDKVIEPYFDIGYTYNEGSWGVDPIIRGGEDGGAYTWEAPIKKYSDIDKLHFPIINVDYKATQKTLEVANDTFGDLLRVRKIGFWWWSLGSTYLLALLRGIETMMIDMYDNPKLIHRLMKIISEGTLEKLNFLEENGLLSIKIDRYVGSGGFGYTKELPAKGFNDSKVRTIDMWGFCESQETVG</sequence>
<keyword evidence="1" id="KW-0812">Transmembrane</keyword>
<comment type="caution">
    <text evidence="2">The sequence shown here is derived from an EMBL/GenBank/DDBJ whole genome shotgun (WGS) entry which is preliminary data.</text>
</comment>
<organism evidence="2">
    <name type="scientific">marine sediment metagenome</name>
    <dbReference type="NCBI Taxonomy" id="412755"/>
    <lineage>
        <taxon>unclassified sequences</taxon>
        <taxon>metagenomes</taxon>
        <taxon>ecological metagenomes</taxon>
    </lineage>
</organism>
<reference evidence="2" key="1">
    <citation type="journal article" date="2014" name="Front. Microbiol.">
        <title>High frequency of phylogenetically diverse reductive dehalogenase-homologous genes in deep subseafloor sedimentary metagenomes.</title>
        <authorList>
            <person name="Kawai M."/>
            <person name="Futagami T."/>
            <person name="Toyoda A."/>
            <person name="Takaki Y."/>
            <person name="Nishi S."/>
            <person name="Hori S."/>
            <person name="Arai W."/>
            <person name="Tsubouchi T."/>
            <person name="Morono Y."/>
            <person name="Uchiyama I."/>
            <person name="Ito T."/>
            <person name="Fujiyama A."/>
            <person name="Inagaki F."/>
            <person name="Takami H."/>
        </authorList>
    </citation>
    <scope>NUCLEOTIDE SEQUENCE</scope>
    <source>
        <strain evidence="2">Expedition CK06-06</strain>
    </source>
</reference>
<gene>
    <name evidence="2" type="ORF">S01H1_76758</name>
</gene>
<feature type="transmembrane region" description="Helical" evidence="1">
    <location>
        <begin position="135"/>
        <end position="152"/>
    </location>
</feature>
<accession>X0YGX2</accession>
<protein>
    <recommendedName>
        <fullName evidence="3">Uroporphyrinogen decarboxylase (URO-D) domain-containing protein</fullName>
    </recommendedName>
</protein>
<feature type="non-terminal residue" evidence="2">
    <location>
        <position position="235"/>
    </location>
</feature>
<keyword evidence="1" id="KW-0472">Membrane</keyword>
<keyword evidence="1" id="KW-1133">Transmembrane helix</keyword>
<evidence type="ECO:0000256" key="1">
    <source>
        <dbReference type="SAM" id="Phobius"/>
    </source>
</evidence>
<dbReference type="SUPFAM" id="SSF51726">
    <property type="entry name" value="UROD/MetE-like"/>
    <property type="match status" value="1"/>
</dbReference>
<feature type="non-terminal residue" evidence="2">
    <location>
        <position position="1"/>
    </location>
</feature>
<evidence type="ECO:0008006" key="3">
    <source>
        <dbReference type="Google" id="ProtNLM"/>
    </source>
</evidence>
<proteinExistence type="predicted"/>
<dbReference type="Gene3D" id="3.20.20.210">
    <property type="match status" value="1"/>
</dbReference>
<name>X0YGX2_9ZZZZ</name>
<evidence type="ECO:0000313" key="2">
    <source>
        <dbReference type="EMBL" id="GAG46442.1"/>
    </source>
</evidence>
<dbReference type="EMBL" id="BARS01051547">
    <property type="protein sequence ID" value="GAG46442.1"/>
    <property type="molecule type" value="Genomic_DNA"/>
</dbReference>
<dbReference type="InterPro" id="IPR038071">
    <property type="entry name" value="UROD/MetE-like_sf"/>
</dbReference>